<feature type="region of interest" description="LID" evidence="8">
    <location>
        <begin position="126"/>
        <end position="163"/>
    </location>
</feature>
<dbReference type="CDD" id="cd01428">
    <property type="entry name" value="ADK"/>
    <property type="match status" value="1"/>
</dbReference>
<accession>A0A1H0SJB9</accession>
<evidence type="ECO:0000256" key="2">
    <source>
        <dbReference type="ARBA" id="ARBA00022723"/>
    </source>
</evidence>
<name>A0A1H0SJB9_9CLOT</name>
<dbReference type="HAMAP" id="MF_00235">
    <property type="entry name" value="Adenylate_kinase_Adk"/>
    <property type="match status" value="1"/>
</dbReference>
<gene>
    <name evidence="8" type="primary">adk</name>
    <name evidence="12" type="ORF">SAMN04488529_10575</name>
</gene>
<comment type="subcellular location">
    <subcellularLocation>
        <location evidence="8 10">Cytoplasm</location>
    </subcellularLocation>
</comment>
<dbReference type="InterPro" id="IPR006259">
    <property type="entry name" value="Adenyl_kin_sub"/>
</dbReference>
<evidence type="ECO:0000313" key="13">
    <source>
        <dbReference type="Proteomes" id="UP000198597"/>
    </source>
</evidence>
<comment type="function">
    <text evidence="8">Catalyzes the reversible transfer of the terminal phosphate group between ATP and AMP. Plays an important role in cellular energy homeostasis and in adenine nucleotide metabolism.</text>
</comment>
<feature type="binding site" evidence="8">
    <location>
        <position position="127"/>
    </location>
    <ligand>
        <name>ATP</name>
        <dbReference type="ChEBI" id="CHEBI:30616"/>
    </ligand>
</feature>
<feature type="binding site" evidence="8">
    <location>
        <position position="133"/>
    </location>
    <ligand>
        <name>Zn(2+)</name>
        <dbReference type="ChEBI" id="CHEBI:29105"/>
        <note>structural</note>
    </ligand>
</feature>
<feature type="binding site" evidence="8">
    <location>
        <position position="150"/>
    </location>
    <ligand>
        <name>Zn(2+)</name>
        <dbReference type="ChEBI" id="CHEBI:29105"/>
        <note>structural</note>
    </ligand>
</feature>
<dbReference type="SUPFAM" id="SSF52540">
    <property type="entry name" value="P-loop containing nucleoside triphosphate hydrolases"/>
    <property type="match status" value="1"/>
</dbReference>
<feature type="binding site" evidence="8">
    <location>
        <position position="160"/>
    </location>
    <ligand>
        <name>AMP</name>
        <dbReference type="ChEBI" id="CHEBI:456215"/>
    </ligand>
</feature>
<reference evidence="12 13" key="1">
    <citation type="submission" date="2016-10" db="EMBL/GenBank/DDBJ databases">
        <authorList>
            <person name="de Groot N.N."/>
        </authorList>
    </citation>
    <scope>NUCLEOTIDE SEQUENCE [LARGE SCALE GENOMIC DNA]</scope>
    <source>
        <strain evidence="12 13">DSM 12272</strain>
    </source>
</reference>
<feature type="region of interest" description="NMP" evidence="8">
    <location>
        <begin position="30"/>
        <end position="59"/>
    </location>
</feature>
<comment type="similarity">
    <text evidence="8 9">Belongs to the adenylate kinase family.</text>
</comment>
<dbReference type="EC" id="2.7.4.3" evidence="8 10"/>
<dbReference type="GO" id="GO:0004017">
    <property type="term" value="F:AMP kinase activity"/>
    <property type="evidence" value="ECO:0007669"/>
    <property type="project" value="UniProtKB-UniRule"/>
</dbReference>
<keyword evidence="6 8" id="KW-0862">Zinc</keyword>
<dbReference type="NCBIfam" id="NF001380">
    <property type="entry name" value="PRK00279.1-2"/>
    <property type="match status" value="1"/>
</dbReference>
<evidence type="ECO:0000256" key="7">
    <source>
        <dbReference type="ARBA" id="ARBA00022840"/>
    </source>
</evidence>
<dbReference type="GO" id="GO:0005524">
    <property type="term" value="F:ATP binding"/>
    <property type="evidence" value="ECO:0007669"/>
    <property type="project" value="UniProtKB-UniRule"/>
</dbReference>
<dbReference type="Gene3D" id="3.40.50.300">
    <property type="entry name" value="P-loop containing nucleotide triphosphate hydrolases"/>
    <property type="match status" value="1"/>
</dbReference>
<keyword evidence="5 8" id="KW-0418">Kinase</keyword>
<sequence>MKIILLGPPGAGKGTQAKSISNRYSIPHISTGDIFRMNISQNTPLGIEAKEHMDKGHLVPDEVTINMVKDRLAQEDCMGGYLLDGFPRTVFQAESLQNFLTERNEKLDTSLLIEVPMEFILERMIGRRGCQSCGASYHIKFNPTKVEGKCDVCGSDIVQRKDDVEETVRERLDVYERQTQPLIDFYKERNLLSTVDGTEAINEVFESICTILGSKK</sequence>
<evidence type="ECO:0000259" key="11">
    <source>
        <dbReference type="Pfam" id="PF05191"/>
    </source>
</evidence>
<evidence type="ECO:0000313" key="12">
    <source>
        <dbReference type="EMBL" id="SDP41912.1"/>
    </source>
</evidence>
<evidence type="ECO:0000256" key="3">
    <source>
        <dbReference type="ARBA" id="ARBA00022727"/>
    </source>
</evidence>
<evidence type="ECO:0000256" key="6">
    <source>
        <dbReference type="ARBA" id="ARBA00022833"/>
    </source>
</evidence>
<dbReference type="RefSeq" id="WP_089969093.1">
    <property type="nucleotide sequence ID" value="NZ_FNJM01000005.1"/>
</dbReference>
<evidence type="ECO:0000256" key="10">
    <source>
        <dbReference type="RuleBase" id="RU003331"/>
    </source>
</evidence>
<dbReference type="Proteomes" id="UP000198597">
    <property type="component" value="Unassembled WGS sequence"/>
</dbReference>
<dbReference type="NCBIfam" id="NF001381">
    <property type="entry name" value="PRK00279.1-3"/>
    <property type="match status" value="1"/>
</dbReference>
<dbReference type="InterPro" id="IPR027417">
    <property type="entry name" value="P-loop_NTPase"/>
</dbReference>
<dbReference type="FunFam" id="3.40.50.300:FF:000106">
    <property type="entry name" value="Adenylate kinase mitochondrial"/>
    <property type="match status" value="1"/>
</dbReference>
<evidence type="ECO:0000256" key="8">
    <source>
        <dbReference type="HAMAP-Rule" id="MF_00235"/>
    </source>
</evidence>
<keyword evidence="7 8" id="KW-0067">ATP-binding</keyword>
<dbReference type="STRING" id="94869.SAMN04488529_10575"/>
<dbReference type="PANTHER" id="PTHR23359">
    <property type="entry name" value="NUCLEOTIDE KINASE"/>
    <property type="match status" value="1"/>
</dbReference>
<feature type="binding site" evidence="8">
    <location>
        <begin position="85"/>
        <end position="88"/>
    </location>
    <ligand>
        <name>AMP</name>
        <dbReference type="ChEBI" id="CHEBI:456215"/>
    </ligand>
</feature>
<dbReference type="PROSITE" id="PS00113">
    <property type="entry name" value="ADENYLATE_KINASE"/>
    <property type="match status" value="1"/>
</dbReference>
<comment type="domain">
    <text evidence="8">Consists of three domains, a large central CORE domain and two small peripheral domains, NMPbind and LID, which undergo movements during catalysis. The LID domain closes over the site of phosphoryl transfer upon ATP binding. Assembling and dissambling the active center during each catalytic cycle provides an effective means to prevent ATP hydrolysis. Some bacteria have evolved a zinc-coordinating structure that stabilizes the LID domain.</text>
</comment>
<keyword evidence="1 8" id="KW-0808">Transferase</keyword>
<dbReference type="InterPro" id="IPR033690">
    <property type="entry name" value="Adenylat_kinase_CS"/>
</dbReference>
<keyword evidence="2 8" id="KW-0479">Metal-binding</keyword>
<dbReference type="GO" id="GO:0008270">
    <property type="term" value="F:zinc ion binding"/>
    <property type="evidence" value="ECO:0007669"/>
    <property type="project" value="UniProtKB-UniRule"/>
</dbReference>
<evidence type="ECO:0000256" key="4">
    <source>
        <dbReference type="ARBA" id="ARBA00022741"/>
    </source>
</evidence>
<dbReference type="OrthoDB" id="9805030at2"/>
<protein>
    <recommendedName>
        <fullName evidence="8 10">Adenylate kinase</fullName>
        <shortName evidence="8">AK</shortName>
        <ecNumber evidence="8 10">2.7.4.3</ecNumber>
    </recommendedName>
    <alternativeName>
        <fullName evidence="8">ATP-AMP transphosphorylase</fullName>
    </alternativeName>
    <alternativeName>
        <fullName evidence="8">ATP:AMP phosphotransferase</fullName>
    </alternativeName>
    <alternativeName>
        <fullName evidence="8">Adenylate monophosphate kinase</fullName>
    </alternativeName>
</protein>
<feature type="binding site" evidence="8">
    <location>
        <position position="36"/>
    </location>
    <ligand>
        <name>AMP</name>
        <dbReference type="ChEBI" id="CHEBI:456215"/>
    </ligand>
</feature>
<dbReference type="NCBIfam" id="TIGR01351">
    <property type="entry name" value="adk"/>
    <property type="match status" value="1"/>
</dbReference>
<dbReference type="PRINTS" id="PR00094">
    <property type="entry name" value="ADENYLTKNASE"/>
</dbReference>
<proteinExistence type="inferred from homology"/>
<keyword evidence="13" id="KW-1185">Reference proteome</keyword>
<dbReference type="GO" id="GO:0044209">
    <property type="term" value="P:AMP salvage"/>
    <property type="evidence" value="ECO:0007669"/>
    <property type="project" value="UniProtKB-UniRule"/>
</dbReference>
<evidence type="ECO:0000256" key="5">
    <source>
        <dbReference type="ARBA" id="ARBA00022777"/>
    </source>
</evidence>
<feature type="binding site" evidence="8">
    <location>
        <position position="92"/>
    </location>
    <ligand>
        <name>AMP</name>
        <dbReference type="ChEBI" id="CHEBI:456215"/>
    </ligand>
</feature>
<dbReference type="AlphaFoldDB" id="A0A1H0SJB9"/>
<feature type="binding site" evidence="8">
    <location>
        <begin position="136"/>
        <end position="137"/>
    </location>
    <ligand>
        <name>ATP</name>
        <dbReference type="ChEBI" id="CHEBI:30616"/>
    </ligand>
</feature>
<feature type="binding site" evidence="8">
    <location>
        <begin position="10"/>
        <end position="15"/>
    </location>
    <ligand>
        <name>ATP</name>
        <dbReference type="ChEBI" id="CHEBI:30616"/>
    </ligand>
</feature>
<feature type="binding site" evidence="8">
    <location>
        <position position="130"/>
    </location>
    <ligand>
        <name>Zn(2+)</name>
        <dbReference type="ChEBI" id="CHEBI:29105"/>
        <note>structural</note>
    </ligand>
</feature>
<keyword evidence="4 8" id="KW-0547">Nucleotide-binding</keyword>
<keyword evidence="8" id="KW-0963">Cytoplasm</keyword>
<feature type="domain" description="Adenylate kinase active site lid" evidence="11">
    <location>
        <begin position="127"/>
        <end position="162"/>
    </location>
</feature>
<dbReference type="GO" id="GO:0005737">
    <property type="term" value="C:cytoplasm"/>
    <property type="evidence" value="ECO:0007669"/>
    <property type="project" value="UniProtKB-SubCell"/>
</dbReference>
<dbReference type="InterPro" id="IPR007862">
    <property type="entry name" value="Adenylate_kinase_lid-dom"/>
</dbReference>
<comment type="pathway">
    <text evidence="8">Purine metabolism; AMP biosynthesis via salvage pathway; AMP from ADP: step 1/1.</text>
</comment>
<feature type="binding site" evidence="8">
    <location>
        <position position="171"/>
    </location>
    <ligand>
        <name>AMP</name>
        <dbReference type="ChEBI" id="CHEBI:456215"/>
    </ligand>
</feature>
<feature type="binding site" evidence="8">
    <location>
        <position position="199"/>
    </location>
    <ligand>
        <name>ATP</name>
        <dbReference type="ChEBI" id="CHEBI:30616"/>
    </ligand>
</feature>
<dbReference type="UniPathway" id="UPA00588">
    <property type="reaction ID" value="UER00649"/>
</dbReference>
<evidence type="ECO:0000256" key="1">
    <source>
        <dbReference type="ARBA" id="ARBA00022679"/>
    </source>
</evidence>
<dbReference type="Pfam" id="PF00406">
    <property type="entry name" value="ADK"/>
    <property type="match status" value="1"/>
</dbReference>
<keyword evidence="3 8" id="KW-0545">Nucleotide biosynthesis</keyword>
<dbReference type="NCBIfam" id="NF011100">
    <property type="entry name" value="PRK14527.1"/>
    <property type="match status" value="1"/>
</dbReference>
<feature type="binding site" evidence="8">
    <location>
        <position position="153"/>
    </location>
    <ligand>
        <name>Zn(2+)</name>
        <dbReference type="ChEBI" id="CHEBI:29105"/>
        <note>structural</note>
    </ligand>
</feature>
<feature type="binding site" evidence="8">
    <location>
        <begin position="57"/>
        <end position="59"/>
    </location>
    <ligand>
        <name>AMP</name>
        <dbReference type="ChEBI" id="CHEBI:456215"/>
    </ligand>
</feature>
<comment type="subunit">
    <text evidence="8 10">Monomer.</text>
</comment>
<comment type="catalytic activity">
    <reaction evidence="8 10">
        <text>AMP + ATP = 2 ADP</text>
        <dbReference type="Rhea" id="RHEA:12973"/>
        <dbReference type="ChEBI" id="CHEBI:30616"/>
        <dbReference type="ChEBI" id="CHEBI:456215"/>
        <dbReference type="ChEBI" id="CHEBI:456216"/>
        <dbReference type="EC" id="2.7.4.3"/>
    </reaction>
</comment>
<organism evidence="12 13">
    <name type="scientific">Clostridium gasigenes</name>
    <dbReference type="NCBI Taxonomy" id="94869"/>
    <lineage>
        <taxon>Bacteria</taxon>
        <taxon>Bacillati</taxon>
        <taxon>Bacillota</taxon>
        <taxon>Clostridia</taxon>
        <taxon>Eubacteriales</taxon>
        <taxon>Clostridiaceae</taxon>
        <taxon>Clostridium</taxon>
    </lineage>
</organism>
<dbReference type="InterPro" id="IPR000850">
    <property type="entry name" value="Adenylat/UMP-CMP_kin"/>
</dbReference>
<dbReference type="Pfam" id="PF05191">
    <property type="entry name" value="ADK_lid"/>
    <property type="match status" value="1"/>
</dbReference>
<evidence type="ECO:0000256" key="9">
    <source>
        <dbReference type="RuleBase" id="RU003330"/>
    </source>
</evidence>
<feature type="binding site" evidence="8">
    <location>
        <position position="31"/>
    </location>
    <ligand>
        <name>AMP</name>
        <dbReference type="ChEBI" id="CHEBI:456215"/>
    </ligand>
</feature>
<dbReference type="EMBL" id="FNJM01000005">
    <property type="protein sequence ID" value="SDP41912.1"/>
    <property type="molecule type" value="Genomic_DNA"/>
</dbReference>